<comment type="caution">
    <text evidence="2">The sequence shown here is derived from an EMBL/GenBank/DDBJ whole genome shotgun (WGS) entry which is preliminary data.</text>
</comment>
<accession>A0ABT0BZR3</accession>
<protein>
    <submittedName>
        <fullName evidence="2">DUF4435 domain-containing protein</fullName>
    </submittedName>
</protein>
<gene>
    <name evidence="2" type="ORF">MUN53_06485</name>
</gene>
<dbReference type="SMART" id="SM00382">
    <property type="entry name" value="AAA"/>
    <property type="match status" value="1"/>
</dbReference>
<evidence type="ECO:0000259" key="1">
    <source>
        <dbReference type="SMART" id="SM00382"/>
    </source>
</evidence>
<dbReference type="InterPro" id="IPR027417">
    <property type="entry name" value="P-loop_NTPase"/>
</dbReference>
<organism evidence="2 3">
    <name type="scientific">Parabacteroides faecalis</name>
    <dbReference type="NCBI Taxonomy" id="2924040"/>
    <lineage>
        <taxon>Bacteria</taxon>
        <taxon>Pseudomonadati</taxon>
        <taxon>Bacteroidota</taxon>
        <taxon>Bacteroidia</taxon>
        <taxon>Bacteroidales</taxon>
        <taxon>Tannerellaceae</taxon>
        <taxon>Parabacteroides</taxon>
    </lineage>
</organism>
<evidence type="ECO:0000313" key="2">
    <source>
        <dbReference type="EMBL" id="MCJ2380257.1"/>
    </source>
</evidence>
<dbReference type="EMBL" id="JAKZMM010000012">
    <property type="protein sequence ID" value="MCJ2380257.1"/>
    <property type="molecule type" value="Genomic_DNA"/>
</dbReference>
<keyword evidence="3" id="KW-1185">Reference proteome</keyword>
<feature type="domain" description="AAA+ ATPase" evidence="1">
    <location>
        <begin position="17"/>
        <end position="242"/>
    </location>
</feature>
<dbReference type="RefSeq" id="WP_022455673.1">
    <property type="nucleotide sequence ID" value="NZ_JAKZMM010000012.1"/>
</dbReference>
<dbReference type="InterPro" id="IPR003593">
    <property type="entry name" value="AAA+_ATPase"/>
</dbReference>
<dbReference type="InterPro" id="IPR029492">
    <property type="entry name" value="DUF4435"/>
</dbReference>
<dbReference type="Pfam" id="PF14491">
    <property type="entry name" value="DUF4435"/>
    <property type="match status" value="1"/>
</dbReference>
<proteinExistence type="predicted"/>
<reference evidence="2 3" key="1">
    <citation type="submission" date="2022-03" db="EMBL/GenBank/DDBJ databases">
        <title>Parabacteroides sp. nov. isolated from swine feces.</title>
        <authorList>
            <person name="Bak J.E."/>
        </authorList>
    </citation>
    <scope>NUCLEOTIDE SEQUENCE [LARGE SCALE GENOMIC DNA]</scope>
    <source>
        <strain evidence="2 3">AGMB00274</strain>
    </source>
</reference>
<evidence type="ECO:0000313" key="3">
    <source>
        <dbReference type="Proteomes" id="UP001165444"/>
    </source>
</evidence>
<dbReference type="Gene3D" id="3.40.50.300">
    <property type="entry name" value="P-loop containing nucleotide triphosphate hydrolases"/>
    <property type="match status" value="1"/>
</dbReference>
<sequence>MEIQLPLNINKEEPVISANSLVVIGTNGAGKSSFGRALLTRYADRALKISGLHALFITGQPDEHTPSDEWMQLQMLIKERLLLPRITEYEKMILRLQREEFEAAVNYKEACKLNAGLEPPATKIDVIQQIWEQMFPHNRLVRKSGFIELTSAERSCNSYTAGRMSDSEKLVFYLIAAGLYAPANALLVIEEPETLLHSSIKNLLWDKIEELRPDCTFVYLTHDIDFALARRSCKRLWIRSYDADHQIWDYELIENNKSLPEELYMEVLGSRKPILFIEGTDNNSIDNRLYSLVFPDYMVKPMGGCQKVIETTKAFGQLKDFHMLESMGIVDRDRRTEGEIRYLNEQHIFVPSVAEVENLLMLEDVIKSVAGRLMKNPDEIFRQVKENVIRLFEKDLEDQVILHAKHQVKKKLEMALNCKIHSFEQLNDQVEEIHERIRVEDIYSQIKTSFQMYIETADYNNILRVYNQKGMLPQSRVCQLCGISTKEHYLDFVLSILRENKAEADVIRHAIKASLGM</sequence>
<name>A0ABT0BZR3_9BACT</name>
<dbReference type="SUPFAM" id="SSF52540">
    <property type="entry name" value="P-loop containing nucleoside triphosphate hydrolases"/>
    <property type="match status" value="1"/>
</dbReference>
<dbReference type="Proteomes" id="UP001165444">
    <property type="component" value="Unassembled WGS sequence"/>
</dbReference>